<dbReference type="EMBL" id="BQKI01000015">
    <property type="protein sequence ID" value="GJN08487.1"/>
    <property type="molecule type" value="Genomic_DNA"/>
</dbReference>
<evidence type="ECO:0008006" key="4">
    <source>
        <dbReference type="Google" id="ProtNLM"/>
    </source>
</evidence>
<name>A0AAV5DEF1_ELECO</name>
<accession>A0AAV5DEF1</accession>
<dbReference type="Pfam" id="PF01190">
    <property type="entry name" value="Pollen_Ole_e_1"/>
    <property type="match status" value="1"/>
</dbReference>
<comment type="caution">
    <text evidence="2">The sequence shown here is derived from an EMBL/GenBank/DDBJ whole genome shotgun (WGS) entry which is preliminary data.</text>
</comment>
<keyword evidence="1" id="KW-0732">Signal</keyword>
<proteinExistence type="predicted"/>
<dbReference type="PANTHER" id="PTHR33935:SF2">
    <property type="entry name" value="OS03G0245200 PROTEIN"/>
    <property type="match status" value="1"/>
</dbReference>
<keyword evidence="3" id="KW-1185">Reference proteome</keyword>
<gene>
    <name evidence="2" type="primary">ga26413</name>
    <name evidence="2" type="ORF">PR202_ga26413</name>
</gene>
<dbReference type="Proteomes" id="UP001054889">
    <property type="component" value="Unassembled WGS sequence"/>
</dbReference>
<feature type="signal peptide" evidence="1">
    <location>
        <begin position="1"/>
        <end position="27"/>
    </location>
</feature>
<feature type="chain" id="PRO_5043629892" description="Proline-rich protein" evidence="1">
    <location>
        <begin position="28"/>
        <end position="267"/>
    </location>
</feature>
<evidence type="ECO:0000313" key="3">
    <source>
        <dbReference type="Proteomes" id="UP001054889"/>
    </source>
</evidence>
<evidence type="ECO:0000256" key="1">
    <source>
        <dbReference type="SAM" id="SignalP"/>
    </source>
</evidence>
<dbReference type="PANTHER" id="PTHR33935">
    <property type="entry name" value="OS10G0148100 PROTEIN"/>
    <property type="match status" value="1"/>
</dbReference>
<reference evidence="2" key="2">
    <citation type="submission" date="2021-12" db="EMBL/GenBank/DDBJ databases">
        <title>Resequencing data analysis of finger millet.</title>
        <authorList>
            <person name="Hatakeyama M."/>
            <person name="Aluri S."/>
            <person name="Balachadran M.T."/>
            <person name="Sivarajan S.R."/>
            <person name="Poveda L."/>
            <person name="Shimizu-Inatsugi R."/>
            <person name="Schlapbach R."/>
            <person name="Sreeman S.M."/>
            <person name="Shimizu K.K."/>
        </authorList>
    </citation>
    <scope>NUCLEOTIDE SEQUENCE</scope>
</reference>
<dbReference type="AlphaFoldDB" id="A0AAV5DEF1"/>
<reference evidence="2" key="1">
    <citation type="journal article" date="2018" name="DNA Res.">
        <title>Multiple hybrid de novo genome assembly of finger millet, an orphan allotetraploid crop.</title>
        <authorList>
            <person name="Hatakeyama M."/>
            <person name="Aluri S."/>
            <person name="Balachadran M.T."/>
            <person name="Sivarajan S.R."/>
            <person name="Patrignani A."/>
            <person name="Gruter S."/>
            <person name="Poveda L."/>
            <person name="Shimizu-Inatsugi R."/>
            <person name="Baeten J."/>
            <person name="Francoijs K.J."/>
            <person name="Nataraja K.N."/>
            <person name="Reddy Y.A.N."/>
            <person name="Phadnis S."/>
            <person name="Ravikumar R.L."/>
            <person name="Schlapbach R."/>
            <person name="Sreeman S.M."/>
            <person name="Shimizu K.K."/>
        </authorList>
    </citation>
    <scope>NUCLEOTIDE SEQUENCE</scope>
</reference>
<organism evidence="2 3">
    <name type="scientific">Eleusine coracana subsp. coracana</name>
    <dbReference type="NCBI Taxonomy" id="191504"/>
    <lineage>
        <taxon>Eukaryota</taxon>
        <taxon>Viridiplantae</taxon>
        <taxon>Streptophyta</taxon>
        <taxon>Embryophyta</taxon>
        <taxon>Tracheophyta</taxon>
        <taxon>Spermatophyta</taxon>
        <taxon>Magnoliopsida</taxon>
        <taxon>Liliopsida</taxon>
        <taxon>Poales</taxon>
        <taxon>Poaceae</taxon>
        <taxon>PACMAD clade</taxon>
        <taxon>Chloridoideae</taxon>
        <taxon>Cynodonteae</taxon>
        <taxon>Eleusininae</taxon>
        <taxon>Eleusine</taxon>
    </lineage>
</organism>
<sequence>MKILTRQLQLLGVCAVVMAMGLDFANAVRGDTEPVVVGLAKCADCTRKNMNAEAAFSGALHKLKLNVAVKCKNSKGEYENKAVGHVDRSGAFRVPLATDLVGDDGNLKQECFAQLHSASTSAPCSGQEPSKIVAAPHGQKKTFVALAGEVRRSSSSPECASAFLCDPFIHHSHHHPAVIPTPHHDGHSLPPVTVPEHKPPAATVPVHKPSTPVYTPPTKPTPIYHPPAKRDAINDPQLFAKLFPFMKKNPFFFKFPFFPPAAQESKH</sequence>
<protein>
    <recommendedName>
        <fullName evidence="4">Proline-rich protein</fullName>
    </recommendedName>
</protein>
<evidence type="ECO:0000313" key="2">
    <source>
        <dbReference type="EMBL" id="GJN08487.1"/>
    </source>
</evidence>